<protein>
    <submittedName>
        <fullName evidence="1">Uncharacterized protein</fullName>
    </submittedName>
</protein>
<keyword evidence="2" id="KW-1185">Reference proteome</keyword>
<dbReference type="InterPro" id="IPR029058">
    <property type="entry name" value="AB_hydrolase_fold"/>
</dbReference>
<dbReference type="Gene3D" id="3.40.50.1820">
    <property type="entry name" value="alpha/beta hydrolase"/>
    <property type="match status" value="1"/>
</dbReference>
<dbReference type="Proteomes" id="UP000515561">
    <property type="component" value="Chromosome"/>
</dbReference>
<dbReference type="AlphaFoldDB" id="A0A6S6QZN1"/>
<dbReference type="SUPFAM" id="SSF53474">
    <property type="entry name" value="alpha/beta-Hydrolases"/>
    <property type="match status" value="1"/>
</dbReference>
<name>A0A6S6QZN1_9FIRM</name>
<dbReference type="Pfam" id="PF00561">
    <property type="entry name" value="Abhydrolase_1"/>
    <property type="match status" value="1"/>
</dbReference>
<organism evidence="1 2">
    <name type="scientific">Anaerocolumna cellulosilytica</name>
    <dbReference type="NCBI Taxonomy" id="433286"/>
    <lineage>
        <taxon>Bacteria</taxon>
        <taxon>Bacillati</taxon>
        <taxon>Bacillota</taxon>
        <taxon>Clostridia</taxon>
        <taxon>Lachnospirales</taxon>
        <taxon>Lachnospiraceae</taxon>
        <taxon>Anaerocolumna</taxon>
    </lineage>
</organism>
<accession>A0A6S6QZN1</accession>
<sequence length="304" mass="34171">MKKRKEVFEHLDLYVCEAHRWEFKMKKFIVLLLSAVLLTGMSINVQAQPDYCLQKNTPFYQGLVDIGTHSLYVNMQGEGKPTIVFETGYSDTNDFWSVIQSNLKEEYATFSYDRAKLGKSEDNGLEKNVLQQVEELRALLHIKQVEAPYILVGHSAGAFIVKTFMALYPEEVAGVLLIDGTSEYQNEELLTLMPAFLQEDVKNSMTAEGDYKTLVKSGDIIKNLLADADISNIPITVLTATKPLGLDEVVPGLDAQITAKQIELQGRILTKTKYGSQILVDAGHYIYQEQPQLVIDSIRTLAER</sequence>
<dbReference type="PANTHER" id="PTHR43689">
    <property type="entry name" value="HYDROLASE"/>
    <property type="match status" value="1"/>
</dbReference>
<evidence type="ECO:0000313" key="2">
    <source>
        <dbReference type="Proteomes" id="UP000515561"/>
    </source>
</evidence>
<proteinExistence type="predicted"/>
<evidence type="ECO:0000313" key="1">
    <source>
        <dbReference type="EMBL" id="BCJ92471.1"/>
    </source>
</evidence>
<reference evidence="1 2" key="1">
    <citation type="journal article" date="2016" name="Int. J. Syst. Evol. Microbiol.">
        <title>Descriptions of Anaerotaenia torta gen. nov., sp. nov. and Anaerocolumna cellulosilytica gen. nov., sp. nov. isolated from a methanogenic reactor of cattle waste.</title>
        <authorList>
            <person name="Uek A."/>
            <person name="Ohtaki Y."/>
            <person name="Kaku N."/>
            <person name="Ueki K."/>
        </authorList>
    </citation>
    <scope>NUCLEOTIDE SEQUENCE [LARGE SCALE GENOMIC DNA]</scope>
    <source>
        <strain evidence="1 2">SN021</strain>
    </source>
</reference>
<gene>
    <name evidence="1" type="ORF">acsn021_00400</name>
</gene>
<dbReference type="KEGG" id="acel:acsn021_00400"/>
<dbReference type="InterPro" id="IPR000073">
    <property type="entry name" value="AB_hydrolase_1"/>
</dbReference>
<dbReference type="RefSeq" id="WP_184093108.1">
    <property type="nucleotide sequence ID" value="NZ_AP023367.1"/>
</dbReference>
<dbReference type="PANTHER" id="PTHR43689:SF8">
    <property type="entry name" value="ALPHA_BETA-HYDROLASES SUPERFAMILY PROTEIN"/>
    <property type="match status" value="1"/>
</dbReference>
<dbReference type="EMBL" id="AP023367">
    <property type="protein sequence ID" value="BCJ92471.1"/>
    <property type="molecule type" value="Genomic_DNA"/>
</dbReference>